<evidence type="ECO:0000313" key="2">
    <source>
        <dbReference type="Proteomes" id="UP000234323"/>
    </source>
</evidence>
<proteinExistence type="predicted"/>
<comment type="caution">
    <text evidence="1">The sequence shown here is derived from an EMBL/GenBank/DDBJ whole genome shotgun (WGS) entry which is preliminary data.</text>
</comment>
<protein>
    <submittedName>
        <fullName evidence="1">Uncharacterized protein</fullName>
    </submittedName>
</protein>
<dbReference type="VEuPathDB" id="FungiDB:RhiirFUN_006215"/>
<dbReference type="VEuPathDB" id="FungiDB:FUN_005708"/>
<sequence>MSSYSSLSRILSPFRVQTRFEENSLPNRYMAKITLFCYVLGTPVYSAIPVDIGNITKVDGLDVSLKKLNFGHIKKLIWPNNNKANELKLRKFVTPLDKDNQALKELNKKLYENIELSDELKSSYGTKLALFNRHFRKFASFVPEQEQLPIAIDESQSAIRKYEKMFPPSNPVDELRPFFVILLRTVLQLTTKKLCLILSGTGMSFDDIKNYTSSSIAKRNGPTFKDFFSIHDGFYEISVMSEYIKRFLPLDDESMESTFNIFRGRRRFVVQFLEESLLDNSSMSRDANKSVEGNMKKFNLHDFLDDPSTAFFMPEKEATADNLKANELLIIIDRSNSEHFFSNLNVLNAAKRVNKRVNNKEIDIEAPSNSISVKGLHLTRLYRLRQTLFQLKSKNQQKKKKKFNLFLLLLTTLAAAVASISQPICCDHVDCPPGYTCEHDDSPCSPRGYCSA</sequence>
<dbReference type="EMBL" id="LLXI01000758">
    <property type="protein sequence ID" value="PKY49561.1"/>
    <property type="molecule type" value="Genomic_DNA"/>
</dbReference>
<dbReference type="VEuPathDB" id="FungiDB:RhiirA1_437809"/>
<dbReference type="VEuPathDB" id="FungiDB:RhiirA1_511744"/>
<dbReference type="VEuPathDB" id="FungiDB:RhiirFUN_006214"/>
<evidence type="ECO:0000313" key="1">
    <source>
        <dbReference type="EMBL" id="PKY49561.1"/>
    </source>
</evidence>
<gene>
    <name evidence="1" type="ORF">RhiirA4_528036</name>
</gene>
<dbReference type="Proteomes" id="UP000234323">
    <property type="component" value="Unassembled WGS sequence"/>
</dbReference>
<name>A0A2I1GSE9_9GLOM</name>
<keyword evidence="2" id="KW-1185">Reference proteome</keyword>
<dbReference type="VEuPathDB" id="FungiDB:RhiirFUN_007468"/>
<reference evidence="1 2" key="1">
    <citation type="submission" date="2015-10" db="EMBL/GenBank/DDBJ databases">
        <title>Genome analyses suggest a sexual origin of heterokaryosis in a supposedly ancient asexual fungus.</title>
        <authorList>
            <person name="Ropars J."/>
            <person name="Sedzielewska K."/>
            <person name="Noel J."/>
            <person name="Charron P."/>
            <person name="Farinelli L."/>
            <person name="Marton T."/>
            <person name="Kruger M."/>
            <person name="Pelin A."/>
            <person name="Brachmann A."/>
            <person name="Corradi N."/>
        </authorList>
    </citation>
    <scope>NUCLEOTIDE SEQUENCE [LARGE SCALE GENOMIC DNA]</scope>
    <source>
        <strain evidence="1 2">A4</strain>
    </source>
</reference>
<dbReference type="AlphaFoldDB" id="A0A2I1GSE9"/>
<accession>A0A2I1GSE9</accession>
<dbReference type="VEuPathDB" id="FungiDB:RhiirA1_459486"/>
<dbReference type="VEuPathDB" id="FungiDB:FUN_008702"/>
<organism evidence="1 2">
    <name type="scientific">Rhizophagus irregularis</name>
    <dbReference type="NCBI Taxonomy" id="588596"/>
    <lineage>
        <taxon>Eukaryota</taxon>
        <taxon>Fungi</taxon>
        <taxon>Fungi incertae sedis</taxon>
        <taxon>Mucoromycota</taxon>
        <taxon>Glomeromycotina</taxon>
        <taxon>Glomeromycetes</taxon>
        <taxon>Glomerales</taxon>
        <taxon>Glomeraceae</taxon>
        <taxon>Rhizophagus</taxon>
    </lineage>
</organism>